<protein>
    <submittedName>
        <fullName evidence="2">Glycosyltransferase family 4 protein</fullName>
        <ecNumber evidence="2">2.4.-.-</ecNumber>
    </submittedName>
</protein>
<dbReference type="Pfam" id="PF00534">
    <property type="entry name" value="Glycos_transf_1"/>
    <property type="match status" value="1"/>
</dbReference>
<dbReference type="RefSeq" id="WP_303544187.1">
    <property type="nucleotide sequence ID" value="NZ_JAUOTP010000007.1"/>
</dbReference>
<dbReference type="EC" id="2.4.-.-" evidence="2"/>
<dbReference type="SUPFAM" id="SSF53756">
    <property type="entry name" value="UDP-Glycosyltransferase/glycogen phosphorylase"/>
    <property type="match status" value="1"/>
</dbReference>
<evidence type="ECO:0000313" key="2">
    <source>
        <dbReference type="EMBL" id="MDO6415767.1"/>
    </source>
</evidence>
<proteinExistence type="predicted"/>
<gene>
    <name evidence="2" type="ORF">Q4F19_15355</name>
</gene>
<sequence length="402" mass="43029">MRLTIVQYAGDYREAYERFAAGGAATYQAQRYSVDTVGALAARLEQVAVVCGVTAEPYDVILGNGVRAIGAGFAGGFDGKALAPLVAGTAPDRLALMTPLVPLIDWALERRIRTIAMLADSFGRAGVRGWIRAMLLARKLNRPTIEWIGNHGLNACLSLMAIGVSPAKIVPWDWPSSFSPHDAPPRQRQPGPLRLFYVGGINEAKGVGDLLEAVGLARREGRDVRLTIHGRDDGDAMAMKARALGLADAVRLAGPIANEAVVGAMREADAVVVPSRHDYPEGLPLTIYETLASRTPLLASDHPMFRGAITDGVSALVFRASHPASLARSIAVLADDADLYARLSANGAAAWDALQLPVRWGEMLAHWLADEPEDRSWLAGHASASGLYDERFAARRRAMAGE</sequence>
<evidence type="ECO:0000313" key="3">
    <source>
        <dbReference type="Proteomes" id="UP001169764"/>
    </source>
</evidence>
<keyword evidence="2" id="KW-0808">Transferase</keyword>
<dbReference type="InterPro" id="IPR001296">
    <property type="entry name" value="Glyco_trans_1"/>
</dbReference>
<dbReference type="Gene3D" id="3.40.50.2000">
    <property type="entry name" value="Glycogen Phosphorylase B"/>
    <property type="match status" value="2"/>
</dbReference>
<dbReference type="CDD" id="cd03801">
    <property type="entry name" value="GT4_PimA-like"/>
    <property type="match status" value="1"/>
</dbReference>
<dbReference type="Proteomes" id="UP001169764">
    <property type="component" value="Unassembled WGS sequence"/>
</dbReference>
<reference evidence="2" key="1">
    <citation type="submission" date="2023-07" db="EMBL/GenBank/DDBJ databases">
        <authorList>
            <person name="Kim M."/>
        </authorList>
    </citation>
    <scope>NUCLEOTIDE SEQUENCE</scope>
    <source>
        <strain evidence="2">BIUV-7</strain>
    </source>
</reference>
<comment type="caution">
    <text evidence="2">The sequence shown here is derived from an EMBL/GenBank/DDBJ whole genome shotgun (WGS) entry which is preliminary data.</text>
</comment>
<keyword evidence="2" id="KW-0328">Glycosyltransferase</keyword>
<dbReference type="PANTHER" id="PTHR12526">
    <property type="entry name" value="GLYCOSYLTRANSFERASE"/>
    <property type="match status" value="1"/>
</dbReference>
<name>A0ABT8YCU2_9SPHN</name>
<feature type="domain" description="Glycosyl transferase family 1" evidence="1">
    <location>
        <begin position="190"/>
        <end position="348"/>
    </location>
</feature>
<keyword evidence="3" id="KW-1185">Reference proteome</keyword>
<dbReference type="EMBL" id="JAUOTP010000007">
    <property type="protein sequence ID" value="MDO6415767.1"/>
    <property type="molecule type" value="Genomic_DNA"/>
</dbReference>
<evidence type="ECO:0000259" key="1">
    <source>
        <dbReference type="Pfam" id="PF00534"/>
    </source>
</evidence>
<accession>A0ABT8YCU2</accession>
<organism evidence="2 3">
    <name type="scientific">Sphingomonas natans</name>
    <dbReference type="NCBI Taxonomy" id="3063330"/>
    <lineage>
        <taxon>Bacteria</taxon>
        <taxon>Pseudomonadati</taxon>
        <taxon>Pseudomonadota</taxon>
        <taxon>Alphaproteobacteria</taxon>
        <taxon>Sphingomonadales</taxon>
        <taxon>Sphingomonadaceae</taxon>
        <taxon>Sphingomonas</taxon>
    </lineage>
</organism>
<dbReference type="GO" id="GO:0016757">
    <property type="term" value="F:glycosyltransferase activity"/>
    <property type="evidence" value="ECO:0007669"/>
    <property type="project" value="UniProtKB-KW"/>
</dbReference>